<dbReference type="PANTHER" id="PTHR24413">
    <property type="entry name" value="SPECKLE-TYPE POZ PROTEIN"/>
    <property type="match status" value="1"/>
</dbReference>
<dbReference type="Pfam" id="PF00651">
    <property type="entry name" value="BTB"/>
    <property type="match status" value="1"/>
</dbReference>
<evidence type="ECO:0000313" key="3">
    <source>
        <dbReference type="EMBL" id="GFR84194.1"/>
    </source>
</evidence>
<feature type="compositionally biased region" description="Basic and acidic residues" evidence="1">
    <location>
        <begin position="183"/>
        <end position="208"/>
    </location>
</feature>
<dbReference type="Gene3D" id="3.30.710.10">
    <property type="entry name" value="Potassium Channel Kv1.1, Chain A"/>
    <property type="match status" value="1"/>
</dbReference>
<dbReference type="EMBL" id="BMAT01012048">
    <property type="protein sequence ID" value="GFR84194.1"/>
    <property type="molecule type" value="Genomic_DNA"/>
</dbReference>
<gene>
    <name evidence="3" type="ORF">ElyMa_005993100</name>
</gene>
<keyword evidence="4" id="KW-1185">Reference proteome</keyword>
<evidence type="ECO:0000259" key="2">
    <source>
        <dbReference type="PROSITE" id="PS50097"/>
    </source>
</evidence>
<dbReference type="InterPro" id="IPR011333">
    <property type="entry name" value="SKP1/BTB/POZ_sf"/>
</dbReference>
<dbReference type="AlphaFoldDB" id="A0AAV4GG27"/>
<reference evidence="3 4" key="1">
    <citation type="journal article" date="2021" name="Elife">
        <title>Chloroplast acquisition without the gene transfer in kleptoplastic sea slugs, Plakobranchus ocellatus.</title>
        <authorList>
            <person name="Maeda T."/>
            <person name="Takahashi S."/>
            <person name="Yoshida T."/>
            <person name="Shimamura S."/>
            <person name="Takaki Y."/>
            <person name="Nagai Y."/>
            <person name="Toyoda A."/>
            <person name="Suzuki Y."/>
            <person name="Arimoto A."/>
            <person name="Ishii H."/>
            <person name="Satoh N."/>
            <person name="Nishiyama T."/>
            <person name="Hasebe M."/>
            <person name="Maruyama T."/>
            <person name="Minagawa J."/>
            <person name="Obokata J."/>
            <person name="Shigenobu S."/>
        </authorList>
    </citation>
    <scope>NUCLEOTIDE SEQUENCE [LARGE SCALE GENOMIC DNA]</scope>
</reference>
<organism evidence="3 4">
    <name type="scientific">Elysia marginata</name>
    <dbReference type="NCBI Taxonomy" id="1093978"/>
    <lineage>
        <taxon>Eukaryota</taxon>
        <taxon>Metazoa</taxon>
        <taxon>Spiralia</taxon>
        <taxon>Lophotrochozoa</taxon>
        <taxon>Mollusca</taxon>
        <taxon>Gastropoda</taxon>
        <taxon>Heterobranchia</taxon>
        <taxon>Euthyneura</taxon>
        <taxon>Panpulmonata</taxon>
        <taxon>Sacoglossa</taxon>
        <taxon>Placobranchoidea</taxon>
        <taxon>Plakobranchidae</taxon>
        <taxon>Elysia</taxon>
    </lineage>
</organism>
<comment type="caution">
    <text evidence="3">The sequence shown here is derived from an EMBL/GenBank/DDBJ whole genome shotgun (WGS) entry which is preliminary data.</text>
</comment>
<accession>A0AAV4GG27</accession>
<feature type="domain" description="BTB" evidence="2">
    <location>
        <begin position="1"/>
        <end position="68"/>
    </location>
</feature>
<evidence type="ECO:0000256" key="1">
    <source>
        <dbReference type="SAM" id="MobiDB-lite"/>
    </source>
</evidence>
<dbReference type="SMART" id="SM00225">
    <property type="entry name" value="BTB"/>
    <property type="match status" value="1"/>
</dbReference>
<dbReference type="Proteomes" id="UP000762676">
    <property type="component" value="Unassembled WGS sequence"/>
</dbReference>
<dbReference type="CDD" id="cd18499">
    <property type="entry name" value="BACK_RHOBTB"/>
    <property type="match status" value="1"/>
</dbReference>
<dbReference type="PROSITE" id="PS50097">
    <property type="entry name" value="BTB"/>
    <property type="match status" value="1"/>
</dbReference>
<name>A0AAV4GG27_9GAST</name>
<feature type="region of interest" description="Disordered" evidence="1">
    <location>
        <begin position="183"/>
        <end position="238"/>
    </location>
</feature>
<sequence length="238" mass="27400">MISLPGQKVYAHKVVLSTRSDVMAAMFSGHFMESNPNQISEIPIPTASLENFQALLEYLYTDHAPLEESNDLTGTLTLADENCQSRLVNLCELYISKEVDRACRDRIERAEIDVVGLLNMANIFNAKQLTTFCLHFISTNYDAFSKRKEFPNLEPEDRKYLEEHRWPPLSYMIEVEEFEKELAKRGENTDKQTETSDQEMYRPAEINRRGQTAVEKALSEIPRSSRGVQSEELGRERI</sequence>
<protein>
    <submittedName>
        <fullName evidence="3">Rho-related protein racA-like</fullName>
    </submittedName>
</protein>
<dbReference type="SUPFAM" id="SSF54695">
    <property type="entry name" value="POZ domain"/>
    <property type="match status" value="1"/>
</dbReference>
<evidence type="ECO:0000313" key="4">
    <source>
        <dbReference type="Proteomes" id="UP000762676"/>
    </source>
</evidence>
<dbReference type="InterPro" id="IPR000210">
    <property type="entry name" value="BTB/POZ_dom"/>
</dbReference>
<proteinExistence type="predicted"/>